<protein>
    <recommendedName>
        <fullName evidence="9">Flagellar protein</fullName>
    </recommendedName>
</protein>
<dbReference type="HOGENOM" id="CLU_1299109_0_0_12"/>
<evidence type="ECO:0000313" key="8">
    <source>
        <dbReference type="Proteomes" id="UP000002318"/>
    </source>
</evidence>
<evidence type="ECO:0008006" key="9">
    <source>
        <dbReference type="Google" id="ProtNLM"/>
    </source>
</evidence>
<evidence type="ECO:0000256" key="5">
    <source>
        <dbReference type="ARBA" id="ARBA00023136"/>
    </source>
</evidence>
<sequence length="203" mass="21897">MNWTLKGVVLALIFCTAMIAPFTLFSQESEDTQPLSVQENGPVDEQDLVVNDAQQPSVQLESELTTFSGWDFLRMVLVLVAVIAVIYALFLFLKRIGHPKSGGGDLITLFASQPLSGSRALYLVGVGNEVFLIGSADGGVSLVSKVEDKETLDRIALVESTQKVGGKSFTGTFRSIFGDAARGSGGDSGVHFLQKQRDRLKKL</sequence>
<dbReference type="OrthoDB" id="371386at2"/>
<dbReference type="AlphaFoldDB" id="E1R5T9"/>
<evidence type="ECO:0000256" key="6">
    <source>
        <dbReference type="SAM" id="Phobius"/>
    </source>
</evidence>
<dbReference type="GO" id="GO:0016020">
    <property type="term" value="C:membrane"/>
    <property type="evidence" value="ECO:0007669"/>
    <property type="project" value="InterPro"/>
</dbReference>
<dbReference type="KEGG" id="ssm:Spirs_1577"/>
<dbReference type="RefSeq" id="WP_013254168.1">
    <property type="nucleotide sequence ID" value="NC_014364.1"/>
</dbReference>
<dbReference type="EMBL" id="CP002116">
    <property type="protein sequence ID" value="ADK80704.1"/>
    <property type="molecule type" value="Genomic_DNA"/>
</dbReference>
<organism evidence="7 8">
    <name type="scientific">Sediminispirochaeta smaragdinae (strain DSM 11293 / JCM 15392 / SEBR 4228)</name>
    <name type="common">Spirochaeta smaragdinae</name>
    <dbReference type="NCBI Taxonomy" id="573413"/>
    <lineage>
        <taxon>Bacteria</taxon>
        <taxon>Pseudomonadati</taxon>
        <taxon>Spirochaetota</taxon>
        <taxon>Spirochaetia</taxon>
        <taxon>Spirochaetales</taxon>
        <taxon>Spirochaetaceae</taxon>
        <taxon>Sediminispirochaeta</taxon>
    </lineage>
</organism>
<evidence type="ECO:0000256" key="2">
    <source>
        <dbReference type="ARBA" id="ARBA00022475"/>
    </source>
</evidence>
<dbReference type="Proteomes" id="UP000002318">
    <property type="component" value="Chromosome"/>
</dbReference>
<dbReference type="eggNOG" id="COG3190">
    <property type="taxonomic scope" value="Bacteria"/>
</dbReference>
<keyword evidence="4 6" id="KW-1133">Transmembrane helix</keyword>
<keyword evidence="5 6" id="KW-0472">Membrane</keyword>
<dbReference type="Pfam" id="PF04347">
    <property type="entry name" value="FliO"/>
    <property type="match status" value="1"/>
</dbReference>
<evidence type="ECO:0000313" key="7">
    <source>
        <dbReference type="EMBL" id="ADK80704.1"/>
    </source>
</evidence>
<name>E1R5T9_SEDSS</name>
<dbReference type="InterPro" id="IPR022781">
    <property type="entry name" value="Flagellar_biosynth_FliO"/>
</dbReference>
<evidence type="ECO:0000256" key="3">
    <source>
        <dbReference type="ARBA" id="ARBA00022692"/>
    </source>
</evidence>
<dbReference type="STRING" id="573413.Spirs_1577"/>
<evidence type="ECO:0000256" key="4">
    <source>
        <dbReference type="ARBA" id="ARBA00022989"/>
    </source>
</evidence>
<keyword evidence="8" id="KW-1185">Reference proteome</keyword>
<evidence type="ECO:0000256" key="1">
    <source>
        <dbReference type="ARBA" id="ARBA00004236"/>
    </source>
</evidence>
<keyword evidence="3 6" id="KW-0812">Transmembrane</keyword>
<feature type="transmembrane region" description="Helical" evidence="6">
    <location>
        <begin position="72"/>
        <end position="93"/>
    </location>
</feature>
<reference evidence="7 8" key="1">
    <citation type="journal article" date="2010" name="Stand. Genomic Sci.">
        <title>Complete genome sequence of Spirochaeta smaragdinae type strain (SEBR 4228).</title>
        <authorList>
            <person name="Mavromatis K."/>
            <person name="Yasawong M."/>
            <person name="Chertkov O."/>
            <person name="Lapidus A."/>
            <person name="Lucas S."/>
            <person name="Nolan M."/>
            <person name="Del Rio T.G."/>
            <person name="Tice H."/>
            <person name="Cheng J.F."/>
            <person name="Pitluck S."/>
            <person name="Liolios K."/>
            <person name="Ivanova N."/>
            <person name="Tapia R."/>
            <person name="Han C."/>
            <person name="Bruce D."/>
            <person name="Goodwin L."/>
            <person name="Pati A."/>
            <person name="Chen A."/>
            <person name="Palaniappan K."/>
            <person name="Land M."/>
            <person name="Hauser L."/>
            <person name="Chang Y.J."/>
            <person name="Jeffries C.D."/>
            <person name="Detter J.C."/>
            <person name="Rohde M."/>
            <person name="Brambilla E."/>
            <person name="Spring S."/>
            <person name="Goker M."/>
            <person name="Sikorski J."/>
            <person name="Woyke T."/>
            <person name="Bristow J."/>
            <person name="Eisen J.A."/>
            <person name="Markowitz V."/>
            <person name="Hugenholtz P."/>
            <person name="Klenk H.P."/>
            <person name="Kyrpides N.C."/>
        </authorList>
    </citation>
    <scope>NUCLEOTIDE SEQUENCE [LARGE SCALE GENOMIC DNA]</scope>
    <source>
        <strain evidence="8">DSM 11293 / JCM 15392 / SEBR 4228</strain>
    </source>
</reference>
<gene>
    <name evidence="7" type="ordered locus">Spirs_1577</name>
</gene>
<keyword evidence="2" id="KW-1003">Cell membrane</keyword>
<accession>E1R5T9</accession>
<dbReference type="GO" id="GO:0044781">
    <property type="term" value="P:bacterial-type flagellum organization"/>
    <property type="evidence" value="ECO:0007669"/>
    <property type="project" value="InterPro"/>
</dbReference>
<proteinExistence type="predicted"/>
<comment type="subcellular location">
    <subcellularLocation>
        <location evidence="1">Cell membrane</location>
    </subcellularLocation>
</comment>